<name>A0AB34FEY6_9HYPO</name>
<dbReference type="GO" id="GO:0006508">
    <property type="term" value="P:proteolysis"/>
    <property type="evidence" value="ECO:0007669"/>
    <property type="project" value="UniProtKB-KW"/>
</dbReference>
<dbReference type="Pfam" id="PF00082">
    <property type="entry name" value="Peptidase_S8"/>
    <property type="match status" value="1"/>
</dbReference>
<dbReference type="Pfam" id="PF24476">
    <property type="entry name" value="DUF7580"/>
    <property type="match status" value="1"/>
</dbReference>
<dbReference type="InterPro" id="IPR023828">
    <property type="entry name" value="Peptidase_S8_Ser-AS"/>
</dbReference>
<evidence type="ECO:0000256" key="5">
    <source>
        <dbReference type="PROSITE-ProRule" id="PRU01240"/>
    </source>
</evidence>
<dbReference type="EMBL" id="JAQHRD010000012">
    <property type="protein sequence ID" value="KAJ6437371.1"/>
    <property type="molecule type" value="Genomic_DNA"/>
</dbReference>
<dbReference type="InterPro" id="IPR050131">
    <property type="entry name" value="Peptidase_S8_subtilisin-like"/>
</dbReference>
<evidence type="ECO:0000256" key="1">
    <source>
        <dbReference type="ARBA" id="ARBA00011073"/>
    </source>
</evidence>
<accession>A0AB34FEY6</accession>
<dbReference type="PRINTS" id="PR00723">
    <property type="entry name" value="SUBTILISIN"/>
</dbReference>
<keyword evidence="3 5" id="KW-0378">Hydrolase</keyword>
<feature type="active site" description="Charge relay system" evidence="5">
    <location>
        <position position="539"/>
    </location>
</feature>
<dbReference type="GO" id="GO:0004252">
    <property type="term" value="F:serine-type endopeptidase activity"/>
    <property type="evidence" value="ECO:0007669"/>
    <property type="project" value="UniProtKB-UniRule"/>
</dbReference>
<evidence type="ECO:0000256" key="4">
    <source>
        <dbReference type="ARBA" id="ARBA00022825"/>
    </source>
</evidence>
<keyword evidence="9" id="KW-1185">Reference proteome</keyword>
<evidence type="ECO:0000313" key="8">
    <source>
        <dbReference type="EMBL" id="KAJ6437371.1"/>
    </source>
</evidence>
<sequence>MSLDDDKSTESGIRIYWELLDTLECIGSSLDPQVYLPHLSKVLPDVQEEIYAAFGEVLEKLELPLTPTESLHLNPIQDKETSICLRARTSSRRKQKLRLHFKDKRLWEPDLDPEQWVPFKGNPLSSYLWGPEKAPADEANSGAFTNQSRAEIPVLLAHSMLYLYKTPWFQHLWDMEQLFLWTGREGLLQDQYPYLACALSMSKSRDATKSIFNLNEEACDPLYRHSLVLEFGMRILEIESGRRFPPDQDVDPEGDDTVTLPYLTLQRALQSLNGRGVVEDVYYDVAKTCLDFDRNLKKHKFQEVEAGLREWVVLHNLIFSPLLQLLAKKFKGAAADLLELELATQNNKPKAAAVQSRSQPIRAKAARRPELNEHGLTTIAEQRHIPAVKSPLSIVVIPSGSDVINPPDIERSPSNMKKEHVEFEDGTPLPSPRIATTLGGIRLFDDYNDTLDQSIRNHADEFLTKLAAFRKRYIKPSKGRQRMRIAILDTGVDDADLFLRKRRESLSRMRDEAGYGPEDDPIKAIETFLGRSAMDNNGHGTMIAGILTEVVPEADLYIAKIADGMHVGDLCHIPDAIDWARGKRCDIITMSFGIEQSAEPQEGFNEIGKAINRAYDAGILMFAAASNCGANGSRTYPAWDGRVICVHALDGRGSPYGSVNPSVEDYPGDNFGTLGVGVKCRWRKKIMYKTGTSFATPVAAGIAALVLEYMDQSYSAKEVDRERHETFRNCRGMQQLFRKFMSKEMGNCGYRFVAPWIFWAPGLCEDRDIWSALRTNLKMVKTYIPTPNFSTAPPPNGPLDLGHIIEDLSYSSIESPLNEEGYVEIACRFQPDKKTGFRKTRKELLSGEFGIFAKFLALFGVGVEAETNFEKGDDNVLAVDTLETITFAPKMDYIEKSMEADGVRTYMEACEYKGPVFMVTGMKIARGASMESTHSRGFGWKFSLGFSHPGVPADLGPKAGMTKTRAEGESYDESTDFILAIRVRKIRYRAGELATAEHNKGATMMDDITKQRYTVELEDLGDDIGLEDVPGGKDMELAESNEYDGDEPSYLAIPKGY</sequence>
<dbReference type="InterPro" id="IPR015500">
    <property type="entry name" value="Peptidase_S8_subtilisin-rel"/>
</dbReference>
<keyword evidence="4 5" id="KW-0720">Serine protease</keyword>
<keyword evidence="2 5" id="KW-0645">Protease</keyword>
<protein>
    <submittedName>
        <fullName evidence="8">Thioredoxin</fullName>
    </submittedName>
</protein>
<reference evidence="8" key="1">
    <citation type="submission" date="2023-01" db="EMBL/GenBank/DDBJ databases">
        <title>The growth and conidiation of Purpureocillium lavendulum are regulated by nitrogen source and histone H3K14 acetylation.</title>
        <authorList>
            <person name="Tang P."/>
            <person name="Han J."/>
            <person name="Zhang C."/>
            <person name="Tang P."/>
            <person name="Qi F."/>
            <person name="Zhang K."/>
            <person name="Liang L."/>
        </authorList>
    </citation>
    <scope>NUCLEOTIDE SEQUENCE</scope>
    <source>
        <strain evidence="8">YMF1.00683</strain>
    </source>
</reference>
<feature type="domain" description="DUF7580" evidence="7">
    <location>
        <begin position="78"/>
        <end position="325"/>
    </location>
</feature>
<dbReference type="PROSITE" id="PS00138">
    <property type="entry name" value="SUBTILASE_SER"/>
    <property type="match status" value="1"/>
</dbReference>
<feature type="active site" description="Charge relay system" evidence="5">
    <location>
        <position position="693"/>
    </location>
</feature>
<dbReference type="SUPFAM" id="SSF52743">
    <property type="entry name" value="Subtilisin-like"/>
    <property type="match status" value="1"/>
</dbReference>
<evidence type="ECO:0000256" key="3">
    <source>
        <dbReference type="ARBA" id="ARBA00022801"/>
    </source>
</evidence>
<feature type="domain" description="Peptidase S8/S53" evidence="6">
    <location>
        <begin position="484"/>
        <end position="719"/>
    </location>
</feature>
<evidence type="ECO:0000259" key="7">
    <source>
        <dbReference type="Pfam" id="PF24476"/>
    </source>
</evidence>
<comment type="caution">
    <text evidence="8">The sequence shown here is derived from an EMBL/GenBank/DDBJ whole genome shotgun (WGS) entry which is preliminary data.</text>
</comment>
<dbReference type="InterPro" id="IPR036852">
    <property type="entry name" value="Peptidase_S8/S53_dom_sf"/>
</dbReference>
<feature type="active site" description="Charge relay system" evidence="5">
    <location>
        <position position="489"/>
    </location>
</feature>
<dbReference type="Gene3D" id="3.40.50.200">
    <property type="entry name" value="Peptidase S8/S53 domain"/>
    <property type="match status" value="1"/>
</dbReference>
<dbReference type="AlphaFoldDB" id="A0AB34FEY6"/>
<gene>
    <name evidence="8" type="ORF">O9K51_09927</name>
</gene>
<dbReference type="InterPro" id="IPR056002">
    <property type="entry name" value="DUF7580"/>
</dbReference>
<evidence type="ECO:0000313" key="9">
    <source>
        <dbReference type="Proteomes" id="UP001163105"/>
    </source>
</evidence>
<organism evidence="8 9">
    <name type="scientific">Purpureocillium lavendulum</name>
    <dbReference type="NCBI Taxonomy" id="1247861"/>
    <lineage>
        <taxon>Eukaryota</taxon>
        <taxon>Fungi</taxon>
        <taxon>Dikarya</taxon>
        <taxon>Ascomycota</taxon>
        <taxon>Pezizomycotina</taxon>
        <taxon>Sordariomycetes</taxon>
        <taxon>Hypocreomycetidae</taxon>
        <taxon>Hypocreales</taxon>
        <taxon>Ophiocordycipitaceae</taxon>
        <taxon>Purpureocillium</taxon>
    </lineage>
</organism>
<evidence type="ECO:0000259" key="6">
    <source>
        <dbReference type="Pfam" id="PF00082"/>
    </source>
</evidence>
<dbReference type="PANTHER" id="PTHR43806">
    <property type="entry name" value="PEPTIDASE S8"/>
    <property type="match status" value="1"/>
</dbReference>
<dbReference type="PROSITE" id="PS51892">
    <property type="entry name" value="SUBTILASE"/>
    <property type="match status" value="1"/>
</dbReference>
<dbReference type="PANTHER" id="PTHR43806:SF11">
    <property type="entry name" value="CEREVISIN-RELATED"/>
    <property type="match status" value="1"/>
</dbReference>
<proteinExistence type="inferred from homology"/>
<dbReference type="Proteomes" id="UP001163105">
    <property type="component" value="Unassembled WGS sequence"/>
</dbReference>
<dbReference type="InterPro" id="IPR000209">
    <property type="entry name" value="Peptidase_S8/S53_dom"/>
</dbReference>
<comment type="similarity">
    <text evidence="1 5">Belongs to the peptidase S8 family.</text>
</comment>
<evidence type="ECO:0000256" key="2">
    <source>
        <dbReference type="ARBA" id="ARBA00022670"/>
    </source>
</evidence>